<keyword evidence="2" id="KW-0812">Transmembrane</keyword>
<dbReference type="Pfam" id="PF10947">
    <property type="entry name" value="DUF2628"/>
    <property type="match status" value="1"/>
</dbReference>
<feature type="coiled-coil region" evidence="1">
    <location>
        <begin position="116"/>
        <end position="143"/>
    </location>
</feature>
<protein>
    <recommendedName>
        <fullName evidence="5">DUF2628 domain-containing protein</fullName>
    </recommendedName>
</protein>
<dbReference type="KEGG" id="wsu:WS1282"/>
<sequence length="187" mass="21697">MQDDLKSIFKKRLRLPMTPPVFTQAERELIRTYINSSASLFYYESAFTRFRLRGFDSFAWCWSWWAFWGGPLFLLYRKLYIEAILLFIVGLFLHSLPFGTILYMVLRGGVLPYLIYRRFQNKLAHAKALSDSFEEQKRFLQKEGGTSLGALLAGIFAYLFFGLGLLLHLGLSVAFWLLVVGPLGEWV</sequence>
<reference evidence="3 4" key="1">
    <citation type="journal article" date="2003" name="Proc. Natl. Acad. Sci. U.S.A.">
        <title>Complete genome sequence and analysis of Wolinella succinogenes.</title>
        <authorList>
            <person name="Baar C."/>
            <person name="Eppinger M."/>
            <person name="Raddatz G."/>
            <person name="Simon JM."/>
            <person name="Lanz C."/>
            <person name="Klimmek O."/>
            <person name="Nandakumar R."/>
            <person name="Gross R."/>
            <person name="Rosinus A."/>
            <person name="Keller H."/>
            <person name="Jagtap P."/>
            <person name="Linke B."/>
            <person name="Meyer F."/>
            <person name="Lederer H."/>
            <person name="Schuster S.C."/>
        </authorList>
    </citation>
    <scope>NUCLEOTIDE SEQUENCE [LARGE SCALE GENOMIC DNA]</scope>
    <source>
        <strain evidence="4">ATCC 29543 / DSM 1740 / CCUG 13145 / JCM 31913 / LMG 7466 / NCTC 11488 / FDC 602W</strain>
    </source>
</reference>
<keyword evidence="4" id="KW-1185">Reference proteome</keyword>
<dbReference type="EMBL" id="BX571660">
    <property type="protein sequence ID" value="CAE10361.1"/>
    <property type="molecule type" value="Genomic_DNA"/>
</dbReference>
<evidence type="ECO:0000256" key="2">
    <source>
        <dbReference type="SAM" id="Phobius"/>
    </source>
</evidence>
<keyword evidence="2" id="KW-0472">Membrane</keyword>
<evidence type="ECO:0000256" key="1">
    <source>
        <dbReference type="SAM" id="Coils"/>
    </source>
</evidence>
<evidence type="ECO:0008006" key="5">
    <source>
        <dbReference type="Google" id="ProtNLM"/>
    </source>
</evidence>
<dbReference type="eggNOG" id="ENOG5033KB5">
    <property type="taxonomic scope" value="Bacteria"/>
</dbReference>
<dbReference type="InterPro" id="IPR024399">
    <property type="entry name" value="DUF2628"/>
</dbReference>
<organism evidence="4">
    <name type="scientific">Wolinella succinogenes (strain ATCC 29543 / DSM 1740 / CCUG 13145 / JCM 31913 / LMG 7466 / NCTC 11488 / FDC 602W)</name>
    <name type="common">Vibrio succinogenes</name>
    <dbReference type="NCBI Taxonomy" id="273121"/>
    <lineage>
        <taxon>Bacteria</taxon>
        <taxon>Pseudomonadati</taxon>
        <taxon>Campylobacterota</taxon>
        <taxon>Epsilonproteobacteria</taxon>
        <taxon>Campylobacterales</taxon>
        <taxon>Helicobacteraceae</taxon>
        <taxon>Wolinella</taxon>
    </lineage>
</organism>
<feature type="transmembrane region" description="Helical" evidence="2">
    <location>
        <begin position="57"/>
        <end position="76"/>
    </location>
</feature>
<accession>Q7MRK0</accession>
<dbReference type="AlphaFoldDB" id="Q7MRK0"/>
<keyword evidence="2" id="KW-1133">Transmembrane helix</keyword>
<dbReference type="STRING" id="273121.WS1282"/>
<dbReference type="Proteomes" id="UP000000422">
    <property type="component" value="Chromosome"/>
</dbReference>
<keyword evidence="1" id="KW-0175">Coiled coil</keyword>
<proteinExistence type="predicted"/>
<dbReference type="HOGENOM" id="CLU_1447108_0_0_7"/>
<feature type="transmembrane region" description="Helical" evidence="2">
    <location>
        <begin position="155"/>
        <end position="179"/>
    </location>
</feature>
<evidence type="ECO:0000313" key="3">
    <source>
        <dbReference type="EMBL" id="CAE10361.1"/>
    </source>
</evidence>
<evidence type="ECO:0000313" key="4">
    <source>
        <dbReference type="Proteomes" id="UP000000422"/>
    </source>
</evidence>
<gene>
    <name evidence="3" type="ordered locus">WS1282</name>
</gene>
<name>Q7MRK0_WOLSU</name>
<feature type="transmembrane region" description="Helical" evidence="2">
    <location>
        <begin position="83"/>
        <end position="106"/>
    </location>
</feature>